<evidence type="ECO:0000256" key="2">
    <source>
        <dbReference type="ARBA" id="ARBA00022670"/>
    </source>
</evidence>
<evidence type="ECO:0000256" key="7">
    <source>
        <dbReference type="ARBA" id="ARBA00022989"/>
    </source>
</evidence>
<evidence type="ECO:0000256" key="3">
    <source>
        <dbReference type="ARBA" id="ARBA00022692"/>
    </source>
</evidence>
<keyword evidence="1" id="KW-1003">Cell membrane</keyword>
<dbReference type="InterPro" id="IPR050083">
    <property type="entry name" value="HtpX_protease"/>
</dbReference>
<keyword evidence="2 10" id="KW-0645">Protease</keyword>
<keyword evidence="3 11" id="KW-0812">Transmembrane</keyword>
<evidence type="ECO:0000256" key="1">
    <source>
        <dbReference type="ARBA" id="ARBA00022475"/>
    </source>
</evidence>
<evidence type="ECO:0000256" key="10">
    <source>
        <dbReference type="RuleBase" id="RU003983"/>
    </source>
</evidence>
<name>A0A1G8IC58_9NOCA</name>
<dbReference type="OrthoDB" id="3474767at2"/>
<accession>A0A1G8IC58</accession>
<evidence type="ECO:0000256" key="11">
    <source>
        <dbReference type="SAM" id="Phobius"/>
    </source>
</evidence>
<feature type="transmembrane region" description="Helical" evidence="11">
    <location>
        <begin position="238"/>
        <end position="267"/>
    </location>
</feature>
<organism evidence="13 14">
    <name type="scientific">Rhodococcus triatomae</name>
    <dbReference type="NCBI Taxonomy" id="300028"/>
    <lineage>
        <taxon>Bacteria</taxon>
        <taxon>Bacillati</taxon>
        <taxon>Actinomycetota</taxon>
        <taxon>Actinomycetes</taxon>
        <taxon>Mycobacteriales</taxon>
        <taxon>Nocardiaceae</taxon>
        <taxon>Rhodococcus</taxon>
    </lineage>
</organism>
<dbReference type="AlphaFoldDB" id="A0A1G8IC58"/>
<keyword evidence="9 11" id="KW-0472">Membrane</keyword>
<dbReference type="Gene3D" id="3.30.2010.10">
    <property type="entry name" value="Metalloproteases ('zincins'), catalytic domain"/>
    <property type="match status" value="1"/>
</dbReference>
<evidence type="ECO:0000256" key="9">
    <source>
        <dbReference type="ARBA" id="ARBA00023136"/>
    </source>
</evidence>
<feature type="transmembrane region" description="Helical" evidence="11">
    <location>
        <begin position="38"/>
        <end position="59"/>
    </location>
</feature>
<evidence type="ECO:0000259" key="12">
    <source>
        <dbReference type="Pfam" id="PF01435"/>
    </source>
</evidence>
<protein>
    <submittedName>
        <fullName evidence="13">STE24 endopeptidase</fullName>
    </submittedName>
</protein>
<dbReference type="PANTHER" id="PTHR43221:SF2">
    <property type="entry name" value="PROTEASE HTPX HOMOLOG"/>
    <property type="match status" value="1"/>
</dbReference>
<keyword evidence="4" id="KW-0479">Metal-binding</keyword>
<dbReference type="GO" id="GO:0046872">
    <property type="term" value="F:metal ion binding"/>
    <property type="evidence" value="ECO:0007669"/>
    <property type="project" value="UniProtKB-KW"/>
</dbReference>
<reference evidence="13 14" key="1">
    <citation type="submission" date="2016-10" db="EMBL/GenBank/DDBJ databases">
        <authorList>
            <person name="de Groot N.N."/>
        </authorList>
    </citation>
    <scope>NUCLEOTIDE SEQUENCE [LARGE SCALE GENOMIC DNA]</scope>
    <source>
        <strain evidence="13 14">DSM 44892</strain>
    </source>
</reference>
<keyword evidence="6 10" id="KW-0862">Zinc</keyword>
<evidence type="ECO:0000256" key="5">
    <source>
        <dbReference type="ARBA" id="ARBA00022801"/>
    </source>
</evidence>
<keyword evidence="8 10" id="KW-0482">Metalloprotease</keyword>
<dbReference type="GO" id="GO:0004222">
    <property type="term" value="F:metalloendopeptidase activity"/>
    <property type="evidence" value="ECO:0007669"/>
    <property type="project" value="InterPro"/>
</dbReference>
<sequence>MSNERDGVEGRAAGSFRAPVSEQVSGDRRLKRGFHTSAAVTVLLGLPWLSASIMVVWLVTEVVMPDSVFRWVVLGVFLASGLLVFWPVAEAIIARAMFRVRAPTDREKRYLDSVWSPVATAAGVRPDRYRLWIEESDAVNAFAAAGHTVAVTRWALSSLPPHQLSAVLAHELGHHIGGHAWASLIMYWYSVPGRVVARALYRVYYWTLVVVGTIASAFDRTGLVGCTATILLRSFRFLTLVVLVGLALSVHPVLLALFAVPLVLAWFSRRGEKYADRIAAELGYGPALIEVFQSWIHQGRDTRVREQGMRAQLFASHPTCADRIRALEKRLDRTR</sequence>
<proteinExistence type="inferred from homology"/>
<evidence type="ECO:0000256" key="4">
    <source>
        <dbReference type="ARBA" id="ARBA00022723"/>
    </source>
</evidence>
<dbReference type="Pfam" id="PF01435">
    <property type="entry name" value="Peptidase_M48"/>
    <property type="match status" value="1"/>
</dbReference>
<feature type="transmembrane region" description="Helical" evidence="11">
    <location>
        <begin position="199"/>
        <end position="218"/>
    </location>
</feature>
<feature type="transmembrane region" description="Helical" evidence="11">
    <location>
        <begin position="71"/>
        <end position="98"/>
    </location>
</feature>
<dbReference type="Proteomes" id="UP000183263">
    <property type="component" value="Unassembled WGS sequence"/>
</dbReference>
<dbReference type="GO" id="GO:0006508">
    <property type="term" value="P:proteolysis"/>
    <property type="evidence" value="ECO:0007669"/>
    <property type="project" value="UniProtKB-KW"/>
</dbReference>
<dbReference type="InterPro" id="IPR001915">
    <property type="entry name" value="Peptidase_M48"/>
</dbReference>
<keyword evidence="7 11" id="KW-1133">Transmembrane helix</keyword>
<dbReference type="PANTHER" id="PTHR43221">
    <property type="entry name" value="PROTEASE HTPX"/>
    <property type="match status" value="1"/>
</dbReference>
<gene>
    <name evidence="13" type="ORF">SAMN05444695_105231</name>
</gene>
<evidence type="ECO:0000313" key="13">
    <source>
        <dbReference type="EMBL" id="SDI16476.1"/>
    </source>
</evidence>
<evidence type="ECO:0000256" key="8">
    <source>
        <dbReference type="ARBA" id="ARBA00023049"/>
    </source>
</evidence>
<dbReference type="EMBL" id="FNDN01000005">
    <property type="protein sequence ID" value="SDI16476.1"/>
    <property type="molecule type" value="Genomic_DNA"/>
</dbReference>
<keyword evidence="5 10" id="KW-0378">Hydrolase</keyword>
<evidence type="ECO:0000313" key="14">
    <source>
        <dbReference type="Proteomes" id="UP000183263"/>
    </source>
</evidence>
<comment type="cofactor">
    <cofactor evidence="10">
        <name>Zn(2+)</name>
        <dbReference type="ChEBI" id="CHEBI:29105"/>
    </cofactor>
    <text evidence="10">Binds 1 zinc ion per subunit.</text>
</comment>
<evidence type="ECO:0000256" key="6">
    <source>
        <dbReference type="ARBA" id="ARBA00022833"/>
    </source>
</evidence>
<comment type="similarity">
    <text evidence="10">Belongs to the peptidase M48 family.</text>
</comment>
<keyword evidence="14" id="KW-1185">Reference proteome</keyword>
<feature type="domain" description="Peptidase M48" evidence="12">
    <location>
        <begin position="106"/>
        <end position="330"/>
    </location>
</feature>